<dbReference type="eggNOG" id="COG0322">
    <property type="taxonomic scope" value="Bacteria"/>
</dbReference>
<dbReference type="Gene3D" id="3.40.1440.10">
    <property type="entry name" value="GIY-YIG endonuclease"/>
    <property type="match status" value="1"/>
</dbReference>
<organism evidence="2 3">
    <name type="scientific">Allocoleopsis franciscana PCC 7113</name>
    <dbReference type="NCBI Taxonomy" id="1173027"/>
    <lineage>
        <taxon>Bacteria</taxon>
        <taxon>Bacillati</taxon>
        <taxon>Cyanobacteriota</taxon>
        <taxon>Cyanophyceae</taxon>
        <taxon>Coleofasciculales</taxon>
        <taxon>Coleofasciculaceae</taxon>
        <taxon>Allocoleopsis</taxon>
        <taxon>Allocoleopsis franciscana</taxon>
    </lineage>
</organism>
<dbReference type="SMART" id="SM00465">
    <property type="entry name" value="GIYc"/>
    <property type="match status" value="1"/>
</dbReference>
<evidence type="ECO:0000259" key="1">
    <source>
        <dbReference type="PROSITE" id="PS50164"/>
    </source>
</evidence>
<dbReference type="GO" id="GO:0009380">
    <property type="term" value="C:excinuclease repair complex"/>
    <property type="evidence" value="ECO:0007669"/>
    <property type="project" value="TreeGrafter"/>
</dbReference>
<keyword evidence="2" id="KW-0255">Endonuclease</keyword>
<name>K9WN82_9CYAN</name>
<dbReference type="GO" id="GO:0004519">
    <property type="term" value="F:endonuclease activity"/>
    <property type="evidence" value="ECO:0007669"/>
    <property type="project" value="UniProtKB-KW"/>
</dbReference>
<dbReference type="GO" id="GO:0006974">
    <property type="term" value="P:DNA damage response"/>
    <property type="evidence" value="ECO:0007669"/>
    <property type="project" value="TreeGrafter"/>
</dbReference>
<dbReference type="PANTHER" id="PTHR30562:SF1">
    <property type="entry name" value="UVRABC SYSTEM PROTEIN C"/>
    <property type="match status" value="1"/>
</dbReference>
<dbReference type="AlphaFoldDB" id="K9WN82"/>
<dbReference type="OrthoDB" id="468458at2"/>
<dbReference type="SUPFAM" id="SSF82771">
    <property type="entry name" value="GIY-YIG endonuclease"/>
    <property type="match status" value="1"/>
</dbReference>
<keyword evidence="2" id="KW-0378">Hydrolase</keyword>
<dbReference type="EMBL" id="CP003630">
    <property type="protein sequence ID" value="AFZ21261.1"/>
    <property type="molecule type" value="Genomic_DNA"/>
</dbReference>
<dbReference type="PATRIC" id="fig|1173027.3.peg.6243"/>
<dbReference type="HOGENOM" id="CLU_1041373_0_0_3"/>
<accession>K9WN82</accession>
<dbReference type="PROSITE" id="PS50164">
    <property type="entry name" value="GIY_YIG"/>
    <property type="match status" value="1"/>
</dbReference>
<evidence type="ECO:0000313" key="3">
    <source>
        <dbReference type="Proteomes" id="UP000010471"/>
    </source>
</evidence>
<reference evidence="2 3" key="1">
    <citation type="submission" date="2012-06" db="EMBL/GenBank/DDBJ databases">
        <title>Finished chromosome of genome of Microcoleus sp. PCC 7113.</title>
        <authorList>
            <consortium name="US DOE Joint Genome Institute"/>
            <person name="Gugger M."/>
            <person name="Coursin T."/>
            <person name="Rippka R."/>
            <person name="Tandeau De Marsac N."/>
            <person name="Huntemann M."/>
            <person name="Wei C.-L."/>
            <person name="Han J."/>
            <person name="Detter J.C."/>
            <person name="Han C."/>
            <person name="Tapia R."/>
            <person name="Chen A."/>
            <person name="Kyrpides N."/>
            <person name="Mavromatis K."/>
            <person name="Markowitz V."/>
            <person name="Szeto E."/>
            <person name="Ivanova N."/>
            <person name="Pagani I."/>
            <person name="Pati A."/>
            <person name="Goodwin L."/>
            <person name="Nordberg H.P."/>
            <person name="Cantor M.N."/>
            <person name="Hua S.X."/>
            <person name="Woyke T."/>
            <person name="Kerfeld C.A."/>
        </authorList>
    </citation>
    <scope>NUCLEOTIDE SEQUENCE [LARGE SCALE GENOMIC DNA]</scope>
    <source>
        <strain evidence="2 3">PCC 7113</strain>
    </source>
</reference>
<proteinExistence type="predicted"/>
<feature type="domain" description="GIY-YIG" evidence="1">
    <location>
        <begin position="24"/>
        <end position="100"/>
    </location>
</feature>
<keyword evidence="3" id="KW-1185">Reference proteome</keyword>
<dbReference type="InterPro" id="IPR035901">
    <property type="entry name" value="GIY-YIG_endonuc_sf"/>
</dbReference>
<dbReference type="InterPro" id="IPR050066">
    <property type="entry name" value="UvrABC_protein_C"/>
</dbReference>
<evidence type="ECO:0000313" key="2">
    <source>
        <dbReference type="EMBL" id="AFZ21261.1"/>
    </source>
</evidence>
<gene>
    <name evidence="2" type="ORF">Mic7113_5633</name>
</gene>
<dbReference type="STRING" id="1173027.Mic7113_5633"/>
<dbReference type="PANTHER" id="PTHR30562">
    <property type="entry name" value="UVRC/OXIDOREDUCTASE"/>
    <property type="match status" value="1"/>
</dbReference>
<dbReference type="KEGG" id="mic:Mic7113_5633"/>
<sequence length="267" mass="30632">MLSNTLNLSKLPSVYLLEKDKLPNDAAIYFVSDSQGQVLYVGRTVNLVKRWREHHRFNQLKRLNRKTRISISWLTCSNDINTLSNLENEFINSYKPPLNWSKVVSPVRRITPVEIALQQSLQQLAKFNTMIFGFDPIADEEPPTLYLLYPVYGQRGLSGSIRSLLKKINKKVSALKWKEYHTEPKSFGKFGYWKTEYNGIRIDLTPVQGLVHFMDDAVRRTVAGVELMAFSREQLETLLANVPEEEISGLGALEDDPIPIEFVTQSQ</sequence>
<protein>
    <submittedName>
        <fullName evidence="2">Putative endonuclease</fullName>
    </submittedName>
</protein>
<dbReference type="RefSeq" id="WP_015185394.1">
    <property type="nucleotide sequence ID" value="NC_019738.1"/>
</dbReference>
<keyword evidence="2" id="KW-0540">Nuclease</keyword>
<dbReference type="CDD" id="cd00719">
    <property type="entry name" value="GIY-YIG_SF"/>
    <property type="match status" value="1"/>
</dbReference>
<dbReference type="Proteomes" id="UP000010471">
    <property type="component" value="Chromosome"/>
</dbReference>
<dbReference type="Pfam" id="PF01541">
    <property type="entry name" value="GIY-YIG"/>
    <property type="match status" value="1"/>
</dbReference>
<dbReference type="InterPro" id="IPR000305">
    <property type="entry name" value="GIY-YIG_endonuc"/>
</dbReference>